<dbReference type="PANTHER" id="PTHR48225:SF7">
    <property type="entry name" value="MEIOSIS-SPECIFIC PROTEIN HOP1"/>
    <property type="match status" value="1"/>
</dbReference>
<dbReference type="SUPFAM" id="SSF56019">
    <property type="entry name" value="The spindle assembly checkpoint protein mad2"/>
    <property type="match status" value="1"/>
</dbReference>
<gene>
    <name evidence="7" type="primary">HORMAD1</name>
</gene>
<dbReference type="InterPro" id="IPR051294">
    <property type="entry name" value="HORMA_MeioticProgression"/>
</dbReference>
<reference evidence="7" key="3">
    <citation type="submission" date="2025-09" db="UniProtKB">
        <authorList>
            <consortium name="Ensembl"/>
        </authorList>
    </citation>
    <scope>IDENTIFICATION</scope>
</reference>
<reference evidence="7" key="1">
    <citation type="submission" date="2021-06" db="EMBL/GenBank/DDBJ databases">
        <authorList>
            <consortium name="Wellcome Sanger Institute Data Sharing"/>
        </authorList>
    </citation>
    <scope>NUCLEOTIDE SEQUENCE [LARGE SCALE GENOMIC DNA]</scope>
</reference>
<dbReference type="GO" id="GO:0005694">
    <property type="term" value="C:chromosome"/>
    <property type="evidence" value="ECO:0007669"/>
    <property type="project" value="UniProtKB-SubCell"/>
</dbReference>
<dbReference type="PROSITE" id="PS50815">
    <property type="entry name" value="HORMA"/>
    <property type="match status" value="1"/>
</dbReference>
<proteinExistence type="predicted"/>
<evidence type="ECO:0000256" key="2">
    <source>
        <dbReference type="ARBA" id="ARBA00004286"/>
    </source>
</evidence>
<evidence type="ECO:0000313" key="8">
    <source>
        <dbReference type="Proteomes" id="UP000694620"/>
    </source>
</evidence>
<evidence type="ECO:0000256" key="4">
    <source>
        <dbReference type="ARBA" id="ARBA00023242"/>
    </source>
</evidence>
<feature type="domain" description="HORMA" evidence="6">
    <location>
        <begin position="1"/>
        <end position="191"/>
    </location>
</feature>
<organism evidence="7 8">
    <name type="scientific">Erpetoichthys calabaricus</name>
    <name type="common">Rope fish</name>
    <name type="synonym">Calamoichthys calabaricus</name>
    <dbReference type="NCBI Taxonomy" id="27687"/>
    <lineage>
        <taxon>Eukaryota</taxon>
        <taxon>Metazoa</taxon>
        <taxon>Chordata</taxon>
        <taxon>Craniata</taxon>
        <taxon>Vertebrata</taxon>
        <taxon>Euteleostomi</taxon>
        <taxon>Actinopterygii</taxon>
        <taxon>Polypteriformes</taxon>
        <taxon>Polypteridae</taxon>
        <taxon>Erpetoichthys</taxon>
    </lineage>
</organism>
<dbReference type="Pfam" id="PF02301">
    <property type="entry name" value="HORMA"/>
    <property type="match status" value="1"/>
</dbReference>
<name>A0A8C4REV0_ERPCA</name>
<evidence type="ECO:0000259" key="6">
    <source>
        <dbReference type="PROSITE" id="PS50815"/>
    </source>
</evidence>
<dbReference type="Gene3D" id="3.30.900.10">
    <property type="entry name" value="HORMA domain"/>
    <property type="match status" value="1"/>
</dbReference>
<dbReference type="Ensembl" id="ENSECRT00000001097.1">
    <property type="protein sequence ID" value="ENSECRP00000001075.1"/>
    <property type="gene ID" value="ENSECRG00000000664.1"/>
</dbReference>
<dbReference type="Proteomes" id="UP000694620">
    <property type="component" value="Chromosome 2"/>
</dbReference>
<keyword evidence="8" id="KW-1185">Reference proteome</keyword>
<protein>
    <submittedName>
        <fullName evidence="7">HORMA domain containing 1</fullName>
    </submittedName>
</protein>
<keyword evidence="5" id="KW-0469">Meiosis</keyword>
<sequence>MLVKRLLAVAISSITYLRGLFPERAYGTKYVEGNTISIVLSYHGLCLIFHFKKFFLYYKLRISFLKEILYFCFQVITECYQFRFKYTEEGPVVNFGRSFENTEARVTSADTKKACILLIRKLYVLMQNLGPLPSEISLTMKLFYYDEVTPQDYQPPGFKEGENDDMVFEGIPVQLMVGDVSTPFHTVKLKITTESNRLENVMHSDLNTNESKHMMEPDKEEEFSTQDSNISIRQQNFATLEKKLPMLAKMLKYEDNKYPQISMLFIGKYKQNIQYTTTK</sequence>
<keyword evidence="4" id="KW-0539">Nucleus</keyword>
<evidence type="ECO:0000256" key="3">
    <source>
        <dbReference type="ARBA" id="ARBA00022454"/>
    </source>
</evidence>
<evidence type="ECO:0000313" key="7">
    <source>
        <dbReference type="Ensembl" id="ENSECRP00000001075.1"/>
    </source>
</evidence>
<dbReference type="PANTHER" id="PTHR48225">
    <property type="entry name" value="HORMA DOMAIN-CONTAINING PROTEIN 1"/>
    <property type="match status" value="1"/>
</dbReference>
<dbReference type="InterPro" id="IPR003511">
    <property type="entry name" value="HORMA_dom"/>
</dbReference>
<evidence type="ECO:0000256" key="5">
    <source>
        <dbReference type="ARBA" id="ARBA00023254"/>
    </source>
</evidence>
<dbReference type="GO" id="GO:0005634">
    <property type="term" value="C:nucleus"/>
    <property type="evidence" value="ECO:0007669"/>
    <property type="project" value="UniProtKB-SubCell"/>
</dbReference>
<dbReference type="InterPro" id="IPR036570">
    <property type="entry name" value="HORMA_dom_sf"/>
</dbReference>
<evidence type="ECO:0000256" key="1">
    <source>
        <dbReference type="ARBA" id="ARBA00004123"/>
    </source>
</evidence>
<accession>A0A8C4REV0</accession>
<reference evidence="7" key="2">
    <citation type="submission" date="2025-08" db="UniProtKB">
        <authorList>
            <consortium name="Ensembl"/>
        </authorList>
    </citation>
    <scope>IDENTIFICATION</scope>
</reference>
<dbReference type="AlphaFoldDB" id="A0A8C4REV0"/>
<keyword evidence="3" id="KW-0158">Chromosome</keyword>
<dbReference type="GO" id="GO:0051321">
    <property type="term" value="P:meiotic cell cycle"/>
    <property type="evidence" value="ECO:0007669"/>
    <property type="project" value="UniProtKB-KW"/>
</dbReference>
<dbReference type="GeneTree" id="ENSGT00390000018130"/>
<comment type="subcellular location">
    <subcellularLocation>
        <location evidence="2">Chromosome</location>
    </subcellularLocation>
    <subcellularLocation>
        <location evidence="1">Nucleus</location>
    </subcellularLocation>
</comment>